<reference evidence="1" key="1">
    <citation type="submission" date="2022-07" db="EMBL/GenBank/DDBJ databases">
        <title>Phylogenomic reconstructions and comparative analyses of Kickxellomycotina fungi.</title>
        <authorList>
            <person name="Reynolds N.K."/>
            <person name="Stajich J.E."/>
            <person name="Barry K."/>
            <person name="Grigoriev I.V."/>
            <person name="Crous P."/>
            <person name="Smith M.E."/>
        </authorList>
    </citation>
    <scope>NUCLEOTIDE SEQUENCE</scope>
    <source>
        <strain evidence="1">CBS 190363</strain>
    </source>
</reference>
<gene>
    <name evidence="1" type="ORF">IWW38_006412</name>
</gene>
<name>A0ACC1LTT6_9FUNG</name>
<dbReference type="EMBL" id="JANBVB010003637">
    <property type="protein sequence ID" value="KAJ2878081.1"/>
    <property type="molecule type" value="Genomic_DNA"/>
</dbReference>
<feature type="non-terminal residue" evidence="1">
    <location>
        <position position="125"/>
    </location>
</feature>
<evidence type="ECO:0000313" key="1">
    <source>
        <dbReference type="EMBL" id="KAJ2878081.1"/>
    </source>
</evidence>
<proteinExistence type="predicted"/>
<protein>
    <submittedName>
        <fullName evidence="1">Uncharacterized protein</fullName>
    </submittedName>
</protein>
<accession>A0ACC1LTT6</accession>
<comment type="caution">
    <text evidence="1">The sequence shown here is derived from an EMBL/GenBank/DDBJ whole genome shotgun (WGS) entry which is preliminary data.</text>
</comment>
<organism evidence="1 2">
    <name type="scientific">Coemansia aciculifera</name>
    <dbReference type="NCBI Taxonomy" id="417176"/>
    <lineage>
        <taxon>Eukaryota</taxon>
        <taxon>Fungi</taxon>
        <taxon>Fungi incertae sedis</taxon>
        <taxon>Zoopagomycota</taxon>
        <taxon>Kickxellomycotina</taxon>
        <taxon>Kickxellomycetes</taxon>
        <taxon>Kickxellales</taxon>
        <taxon>Kickxellaceae</taxon>
        <taxon>Coemansia</taxon>
    </lineage>
</organism>
<keyword evidence="2" id="KW-1185">Reference proteome</keyword>
<dbReference type="Proteomes" id="UP001139981">
    <property type="component" value="Unassembled WGS sequence"/>
</dbReference>
<sequence length="125" mass="13309">MARKTSMASLVSSAQSELHPSSLRSAEEEEEEGEEDTELASTVSKPIATGSAIPVASQSTGYGETQGGSAKRSTDLKADKRKVKDDEKANRRQSIKNQRSLPAMFGIGLKSKGESKHAPPVPQLP</sequence>
<evidence type="ECO:0000313" key="2">
    <source>
        <dbReference type="Proteomes" id="UP001139981"/>
    </source>
</evidence>